<sequence>MKILQKVLLIAAVALTACEEEPDQWLRDNTQEGRGYFPVIASAAVTAPALTAVKPGSEVTVDLRYWSRDPIQEVRLYARPGATATETLVSTTAYAPAYSAVSRTDSVLLRYTVPADLVPAKGALRLRAEVVNENTLTRSVTLPVIDIVP</sequence>
<name>A0A6J4JH50_9SPHI</name>
<dbReference type="PROSITE" id="PS51257">
    <property type="entry name" value="PROKAR_LIPOPROTEIN"/>
    <property type="match status" value="1"/>
</dbReference>
<proteinExistence type="predicted"/>
<evidence type="ECO:0000313" key="1">
    <source>
        <dbReference type="EMBL" id="CAA9277948.1"/>
    </source>
</evidence>
<protein>
    <submittedName>
        <fullName evidence="1">Uncharacterized protein</fullName>
    </submittedName>
</protein>
<organism evidence="1">
    <name type="scientific">uncultured Cytophagales bacterium</name>
    <dbReference type="NCBI Taxonomy" id="158755"/>
    <lineage>
        <taxon>Bacteria</taxon>
        <taxon>Pseudomonadati</taxon>
        <taxon>Bacteroidota</taxon>
        <taxon>Sphingobacteriia</taxon>
        <taxon>Sphingobacteriales</taxon>
        <taxon>environmental samples</taxon>
    </lineage>
</organism>
<dbReference type="AlphaFoldDB" id="A0A6J4JH50"/>
<dbReference type="EMBL" id="CADCTQ010000296">
    <property type="protein sequence ID" value="CAA9277948.1"/>
    <property type="molecule type" value="Genomic_DNA"/>
</dbReference>
<reference evidence="1" key="1">
    <citation type="submission" date="2020-02" db="EMBL/GenBank/DDBJ databases">
        <authorList>
            <person name="Meier V. D."/>
        </authorList>
    </citation>
    <scope>NUCLEOTIDE SEQUENCE</scope>
    <source>
        <strain evidence="1">AVDCRST_MAG56</strain>
    </source>
</reference>
<gene>
    <name evidence="1" type="ORF">AVDCRST_MAG56-3518</name>
</gene>
<accession>A0A6J4JH50</accession>